<dbReference type="Pfam" id="PF03748">
    <property type="entry name" value="FliL"/>
    <property type="match status" value="1"/>
</dbReference>
<dbReference type="OrthoDB" id="7619358at2"/>
<keyword evidence="4" id="KW-1003">Cell membrane</keyword>
<keyword evidence="7 10" id="KW-0283">Flagellar rotation</keyword>
<keyword evidence="6 10" id="KW-0812">Transmembrane</keyword>
<evidence type="ECO:0000313" key="11">
    <source>
        <dbReference type="EMBL" id="SFR51918.1"/>
    </source>
</evidence>
<keyword evidence="9 10" id="KW-0472">Membrane</keyword>
<feature type="transmembrane region" description="Helical" evidence="10">
    <location>
        <begin position="20"/>
        <end position="38"/>
    </location>
</feature>
<dbReference type="InterPro" id="IPR005503">
    <property type="entry name" value="FliL"/>
</dbReference>
<keyword evidence="10" id="KW-0997">Cell inner membrane</keyword>
<evidence type="ECO:0000256" key="1">
    <source>
        <dbReference type="ARBA" id="ARBA00002254"/>
    </source>
</evidence>
<keyword evidence="8 10" id="KW-1133">Transmembrane helix</keyword>
<dbReference type="GO" id="GO:0071978">
    <property type="term" value="P:bacterial-type flagellum-dependent swarming motility"/>
    <property type="evidence" value="ECO:0007669"/>
    <property type="project" value="TreeGrafter"/>
</dbReference>
<dbReference type="AlphaFoldDB" id="A0A1I6HC00"/>
<dbReference type="GO" id="GO:0006935">
    <property type="term" value="P:chemotaxis"/>
    <property type="evidence" value="ECO:0007669"/>
    <property type="project" value="UniProtKB-KW"/>
</dbReference>
<evidence type="ECO:0000256" key="9">
    <source>
        <dbReference type="ARBA" id="ARBA00023136"/>
    </source>
</evidence>
<evidence type="ECO:0000256" key="7">
    <source>
        <dbReference type="ARBA" id="ARBA00022779"/>
    </source>
</evidence>
<comment type="subcellular location">
    <subcellularLocation>
        <location evidence="10">Cell inner membrane</location>
    </subcellularLocation>
    <subcellularLocation>
        <location evidence="2">Cell membrane</location>
        <topology evidence="2">Single-pass membrane protein</topology>
    </subcellularLocation>
</comment>
<keyword evidence="5 10" id="KW-0145">Chemotaxis</keyword>
<evidence type="ECO:0000256" key="10">
    <source>
        <dbReference type="RuleBase" id="RU364125"/>
    </source>
</evidence>
<dbReference type="PANTHER" id="PTHR35091">
    <property type="entry name" value="FLAGELLAR PROTEIN FLIL"/>
    <property type="match status" value="1"/>
</dbReference>
<protein>
    <recommendedName>
        <fullName evidence="10">Flagellar protein FliL</fullName>
    </recommendedName>
</protein>
<accession>A0A1I6HC00</accession>
<keyword evidence="11" id="KW-0966">Cell projection</keyword>
<proteinExistence type="inferred from homology"/>
<organism evidence="11 12">
    <name type="scientific">Yoonia tamlensis</name>
    <dbReference type="NCBI Taxonomy" id="390270"/>
    <lineage>
        <taxon>Bacteria</taxon>
        <taxon>Pseudomonadati</taxon>
        <taxon>Pseudomonadota</taxon>
        <taxon>Alphaproteobacteria</taxon>
        <taxon>Rhodobacterales</taxon>
        <taxon>Paracoccaceae</taxon>
        <taxon>Yoonia</taxon>
    </lineage>
</organism>
<evidence type="ECO:0000256" key="2">
    <source>
        <dbReference type="ARBA" id="ARBA00004162"/>
    </source>
</evidence>
<keyword evidence="11" id="KW-0282">Flagellum</keyword>
<keyword evidence="11" id="KW-0969">Cilium</keyword>
<dbReference type="EMBL" id="FOYP01000002">
    <property type="protein sequence ID" value="SFR51918.1"/>
    <property type="molecule type" value="Genomic_DNA"/>
</dbReference>
<sequence>MPEETDTPEDTPAKGSKKPLLIGIVLALLGGGGGFFAVQSGVLGGAEHGQDATAHADESPAPAVEIATFVALDPLVISLPRSGGRDHLRFSAQLEVAPQYAQEVAAIKPRIVDVINGYLRAVDLAELEDPAALTRLRGQMLRRIQIVAGEGRVRDLLIMEFVLS</sequence>
<dbReference type="GO" id="GO:0009425">
    <property type="term" value="C:bacterial-type flagellum basal body"/>
    <property type="evidence" value="ECO:0007669"/>
    <property type="project" value="InterPro"/>
</dbReference>
<name>A0A1I6HC00_9RHOB</name>
<dbReference type="STRING" id="390270.SAMN04488005_2487"/>
<gene>
    <name evidence="11" type="ORF">SAMN04488005_2487</name>
</gene>
<evidence type="ECO:0000256" key="3">
    <source>
        <dbReference type="ARBA" id="ARBA00008281"/>
    </source>
</evidence>
<reference evidence="12" key="1">
    <citation type="submission" date="2016-10" db="EMBL/GenBank/DDBJ databases">
        <authorList>
            <person name="Varghese N."/>
            <person name="Submissions S."/>
        </authorList>
    </citation>
    <scope>NUCLEOTIDE SEQUENCE [LARGE SCALE GENOMIC DNA]</scope>
    <source>
        <strain evidence="12">DSM 26879</strain>
    </source>
</reference>
<dbReference type="PANTHER" id="PTHR35091:SF2">
    <property type="entry name" value="FLAGELLAR PROTEIN FLIL"/>
    <property type="match status" value="1"/>
</dbReference>
<dbReference type="Proteomes" id="UP000199478">
    <property type="component" value="Unassembled WGS sequence"/>
</dbReference>
<evidence type="ECO:0000313" key="12">
    <source>
        <dbReference type="Proteomes" id="UP000199478"/>
    </source>
</evidence>
<evidence type="ECO:0000256" key="6">
    <source>
        <dbReference type="ARBA" id="ARBA00022692"/>
    </source>
</evidence>
<comment type="similarity">
    <text evidence="3 10">Belongs to the FliL family.</text>
</comment>
<evidence type="ECO:0000256" key="5">
    <source>
        <dbReference type="ARBA" id="ARBA00022500"/>
    </source>
</evidence>
<evidence type="ECO:0000256" key="8">
    <source>
        <dbReference type="ARBA" id="ARBA00022989"/>
    </source>
</evidence>
<evidence type="ECO:0000256" key="4">
    <source>
        <dbReference type="ARBA" id="ARBA00022475"/>
    </source>
</evidence>
<dbReference type="RefSeq" id="WP_090200754.1">
    <property type="nucleotide sequence ID" value="NZ_FOYP01000002.1"/>
</dbReference>
<comment type="function">
    <text evidence="1 10">Controls the rotational direction of flagella during chemotaxis.</text>
</comment>
<keyword evidence="12" id="KW-1185">Reference proteome</keyword>
<dbReference type="GO" id="GO:0005886">
    <property type="term" value="C:plasma membrane"/>
    <property type="evidence" value="ECO:0007669"/>
    <property type="project" value="UniProtKB-SubCell"/>
</dbReference>